<dbReference type="EMBL" id="JRNQ01000019">
    <property type="protein sequence ID" value="KGF45105.1"/>
    <property type="molecule type" value="Genomic_DNA"/>
</dbReference>
<evidence type="ECO:0008006" key="4">
    <source>
        <dbReference type="Google" id="ProtNLM"/>
    </source>
</evidence>
<dbReference type="OrthoDB" id="1081777at2"/>
<proteinExistence type="predicted"/>
<name>A0A096ADW2_9BACT</name>
<organism evidence="2 3">
    <name type="scientific">Prevotella bivia DNF00320</name>
    <dbReference type="NCBI Taxonomy" id="1401068"/>
    <lineage>
        <taxon>Bacteria</taxon>
        <taxon>Pseudomonadati</taxon>
        <taxon>Bacteroidota</taxon>
        <taxon>Bacteroidia</taxon>
        <taxon>Bacteroidales</taxon>
        <taxon>Prevotellaceae</taxon>
        <taxon>Prevotella</taxon>
    </lineage>
</organism>
<accession>A0A096ADW2</accession>
<sequence length="280" mass="32232">MKRFTKLFLALALLSTPVTFTSCDSSYYEEYGVSLVDNAINDFIASRLSRDYRTAYNWFWYHYPEATNYEFDQFMSAILVGFPNDAYWDDYNSNNYRWNNYYNNEINAQNNDLLAEAQALTGEWIGRIQYEYTDEQTNLRKVDQFTANMKFFQYNSAVNSVSGNGVEIDMNDKGETNTLEFAWYINTDGSIYIKYKRTGTIFILDASKQKFHLGTEVGKSVDTFFGDAYSSNTTDYMKIDLERASSRASVGKKTTRSFGGATKNTFSDTSVGVTNQLHIR</sequence>
<dbReference type="AlphaFoldDB" id="A0A096ADW2"/>
<feature type="chain" id="PRO_5001924528" description="Lipoprotein" evidence="1">
    <location>
        <begin position="22"/>
        <end position="280"/>
    </location>
</feature>
<evidence type="ECO:0000256" key="1">
    <source>
        <dbReference type="SAM" id="SignalP"/>
    </source>
</evidence>
<comment type="caution">
    <text evidence="2">The sequence shown here is derived from an EMBL/GenBank/DDBJ whole genome shotgun (WGS) entry which is preliminary data.</text>
</comment>
<reference evidence="2 3" key="1">
    <citation type="submission" date="2014-07" db="EMBL/GenBank/DDBJ databases">
        <authorList>
            <person name="McCorrison J."/>
            <person name="Sanka R."/>
            <person name="Torralba M."/>
            <person name="Gillis M."/>
            <person name="Haft D.H."/>
            <person name="Methe B."/>
            <person name="Sutton G."/>
            <person name="Nelson K.E."/>
        </authorList>
    </citation>
    <scope>NUCLEOTIDE SEQUENCE [LARGE SCALE GENOMIC DNA]</scope>
    <source>
        <strain evidence="2 3">DNF00320</strain>
    </source>
</reference>
<protein>
    <recommendedName>
        <fullName evidence="4">Lipoprotein</fullName>
    </recommendedName>
</protein>
<keyword evidence="1" id="KW-0732">Signal</keyword>
<evidence type="ECO:0000313" key="2">
    <source>
        <dbReference type="EMBL" id="KGF45105.1"/>
    </source>
</evidence>
<dbReference type="PROSITE" id="PS51257">
    <property type="entry name" value="PROKAR_LIPOPROTEIN"/>
    <property type="match status" value="1"/>
</dbReference>
<feature type="signal peptide" evidence="1">
    <location>
        <begin position="1"/>
        <end position="21"/>
    </location>
</feature>
<gene>
    <name evidence="2" type="ORF">HMPREF0647_03930</name>
</gene>
<dbReference type="RefSeq" id="WP_036866499.1">
    <property type="nucleotide sequence ID" value="NZ_JRNQ01000019.1"/>
</dbReference>
<dbReference type="Proteomes" id="UP000029525">
    <property type="component" value="Unassembled WGS sequence"/>
</dbReference>
<evidence type="ECO:0000313" key="3">
    <source>
        <dbReference type="Proteomes" id="UP000029525"/>
    </source>
</evidence>